<evidence type="ECO:0000256" key="6">
    <source>
        <dbReference type="ARBA" id="ARBA00022630"/>
    </source>
</evidence>
<keyword evidence="10" id="KW-0503">Monooxygenase</keyword>
<sequence>MSGMDMDRQQHTLTPDLLVVGGGMVGAALALGAAQQGLSVTVLEQHEPEPWAAELPPQVRVSAISVASVALLQRLGVWPQIQAMRTCPYRHLETWEWEGAQTRFSAQELNLPELGHIVENCVVQLALWQALQAHPKVTLLCESEGFTLTREGNRWRLTLADGRQWLPRLLAGADGAQSRVRAQAGIGLSGWQYRQSCLLVTVKTAAPQQDTTWQRFYPSGPRAFLPLYGQHGSLVWYDKPACIKQLSALPNAQLHKAISQAFPARLGEFEVLDKGAFALVRRHAQQYVLPGLALLGDAAHTINPLAGQGVNLGFKDVQALLEVLDSAVSHQEEIGSLAVLRRYECRRRPDNLLMQSGMDLFYGLFSNDLPPLRMLRNVGLMVADKSGVLKRQALRYALGL</sequence>
<evidence type="ECO:0000259" key="12">
    <source>
        <dbReference type="Pfam" id="PF01494"/>
    </source>
</evidence>
<evidence type="ECO:0000313" key="13">
    <source>
        <dbReference type="EMBL" id="EON87894.1"/>
    </source>
</evidence>
<evidence type="ECO:0000256" key="9">
    <source>
        <dbReference type="ARBA" id="ARBA00023002"/>
    </source>
</evidence>
<dbReference type="SUPFAM" id="SSF51905">
    <property type="entry name" value="FAD/NAD(P)-binding domain"/>
    <property type="match status" value="1"/>
</dbReference>
<keyword evidence="8" id="KW-0274">FAD</keyword>
<dbReference type="HOGENOM" id="CLU_009665_8_3_6"/>
<dbReference type="PATRIC" id="fig|1315976.3.peg.2521"/>
<dbReference type="NCBIfam" id="TIGR01988">
    <property type="entry name" value="Ubi-OHases"/>
    <property type="match status" value="1"/>
</dbReference>
<dbReference type="NCBIfam" id="NF005951">
    <property type="entry name" value="PRK08020.1"/>
    <property type="match status" value="1"/>
</dbReference>
<proteinExistence type="inferred from homology"/>
<feature type="domain" description="FAD-binding" evidence="12">
    <location>
        <begin position="17"/>
        <end position="349"/>
    </location>
</feature>
<evidence type="ECO:0000256" key="2">
    <source>
        <dbReference type="ARBA" id="ARBA00004496"/>
    </source>
</evidence>
<dbReference type="EMBL" id="AQQO01000357">
    <property type="protein sequence ID" value="EON87894.1"/>
    <property type="molecule type" value="Genomic_DNA"/>
</dbReference>
<dbReference type="UniPathway" id="UPA00232"/>
<evidence type="ECO:0000256" key="11">
    <source>
        <dbReference type="ARBA" id="ARBA00065734"/>
    </source>
</evidence>
<dbReference type="PANTHER" id="PTHR43876">
    <property type="entry name" value="UBIQUINONE BIOSYNTHESIS MONOOXYGENASE COQ6, MITOCHONDRIAL"/>
    <property type="match status" value="1"/>
</dbReference>
<name>R8ANH0_PLESH</name>
<keyword evidence="9" id="KW-0560">Oxidoreductase</keyword>
<evidence type="ECO:0000256" key="10">
    <source>
        <dbReference type="ARBA" id="ARBA00023033"/>
    </source>
</evidence>
<evidence type="ECO:0000256" key="3">
    <source>
        <dbReference type="ARBA" id="ARBA00004749"/>
    </source>
</evidence>
<dbReference type="PRINTS" id="PR00420">
    <property type="entry name" value="RNGMNOXGNASE"/>
</dbReference>
<dbReference type="STRING" id="703.SAMEA2665130_02230"/>
<protein>
    <submittedName>
        <fullName evidence="13">2-octaprenyl-3-methyl-6-methoxy-1,4-benzoquinol hydroxylase</fullName>
    </submittedName>
</protein>
<dbReference type="AlphaFoldDB" id="R8ANH0"/>
<dbReference type="FunFam" id="3.50.50.60:FF:000048">
    <property type="entry name" value="2-octaprenyl-3-methyl-6-methoxy-1,4-benzoquinol hydroxylase"/>
    <property type="match status" value="1"/>
</dbReference>
<dbReference type="PANTHER" id="PTHR43876:SF10">
    <property type="entry name" value="3-DEMETHOXYUBIQUINOL 3-HYDROXYLASE"/>
    <property type="match status" value="1"/>
</dbReference>
<evidence type="ECO:0000256" key="5">
    <source>
        <dbReference type="ARBA" id="ARBA00022490"/>
    </source>
</evidence>
<dbReference type="InterPro" id="IPR002938">
    <property type="entry name" value="FAD-bd"/>
</dbReference>
<comment type="similarity">
    <text evidence="4">Belongs to the UbiH/COQ6 family.</text>
</comment>
<dbReference type="InterPro" id="IPR036188">
    <property type="entry name" value="FAD/NAD-bd_sf"/>
</dbReference>
<dbReference type="GO" id="GO:0005737">
    <property type="term" value="C:cytoplasm"/>
    <property type="evidence" value="ECO:0007669"/>
    <property type="project" value="UniProtKB-SubCell"/>
</dbReference>
<comment type="caution">
    <text evidence="13">The sequence shown here is derived from an EMBL/GenBank/DDBJ whole genome shotgun (WGS) entry which is preliminary data.</text>
</comment>
<dbReference type="GO" id="GO:0110142">
    <property type="term" value="C:ubiquinone biosynthesis complex"/>
    <property type="evidence" value="ECO:0007669"/>
    <property type="project" value="UniProtKB-ARBA"/>
</dbReference>
<dbReference type="InterPro" id="IPR010971">
    <property type="entry name" value="UbiH/COQ6"/>
</dbReference>
<gene>
    <name evidence="13" type="primary">ubiF</name>
    <name evidence="13" type="ORF">PLESHI_13268</name>
</gene>
<dbReference type="Gene3D" id="3.50.50.60">
    <property type="entry name" value="FAD/NAD(P)-binding domain"/>
    <property type="match status" value="2"/>
</dbReference>
<evidence type="ECO:0000256" key="8">
    <source>
        <dbReference type="ARBA" id="ARBA00022827"/>
    </source>
</evidence>
<evidence type="ECO:0000256" key="1">
    <source>
        <dbReference type="ARBA" id="ARBA00001974"/>
    </source>
</evidence>
<evidence type="ECO:0000256" key="7">
    <source>
        <dbReference type="ARBA" id="ARBA00022688"/>
    </source>
</evidence>
<dbReference type="InterPro" id="IPR051205">
    <property type="entry name" value="UbiH/COQ6_monooxygenase"/>
</dbReference>
<dbReference type="FunFam" id="3.50.50.60:FF:000021">
    <property type="entry name" value="Ubiquinone biosynthesis monooxygenase COQ6"/>
    <property type="match status" value="1"/>
</dbReference>
<comment type="subcellular location">
    <subcellularLocation>
        <location evidence="2">Cytoplasm</location>
    </subcellularLocation>
</comment>
<organism evidence="13 14">
    <name type="scientific">Plesiomonas shigelloides 302-73</name>
    <dbReference type="NCBI Taxonomy" id="1315976"/>
    <lineage>
        <taxon>Bacteria</taxon>
        <taxon>Pseudomonadati</taxon>
        <taxon>Pseudomonadota</taxon>
        <taxon>Gammaproteobacteria</taxon>
        <taxon>Enterobacterales</taxon>
        <taxon>Enterobacteriaceae</taxon>
        <taxon>Plesiomonas</taxon>
    </lineage>
</organism>
<evidence type="ECO:0000256" key="4">
    <source>
        <dbReference type="ARBA" id="ARBA00005349"/>
    </source>
</evidence>
<dbReference type="Proteomes" id="UP000014012">
    <property type="component" value="Unassembled WGS sequence"/>
</dbReference>
<evidence type="ECO:0000313" key="14">
    <source>
        <dbReference type="Proteomes" id="UP000014012"/>
    </source>
</evidence>
<accession>R8ANH0</accession>
<dbReference type="Pfam" id="PF01494">
    <property type="entry name" value="FAD_binding_3"/>
    <property type="match status" value="1"/>
</dbReference>
<keyword evidence="6" id="KW-0285">Flavoprotein</keyword>
<comment type="pathway">
    <text evidence="3">Cofactor biosynthesis; ubiquinone biosynthesis.</text>
</comment>
<keyword evidence="5" id="KW-0963">Cytoplasm</keyword>
<comment type="cofactor">
    <cofactor evidence="1">
        <name>FAD</name>
        <dbReference type="ChEBI" id="CHEBI:57692"/>
    </cofactor>
</comment>
<dbReference type="GO" id="GO:0071949">
    <property type="term" value="F:FAD binding"/>
    <property type="evidence" value="ECO:0007669"/>
    <property type="project" value="InterPro"/>
</dbReference>
<keyword evidence="7" id="KW-0831">Ubiquinone biosynthesis</keyword>
<reference evidence="13 14" key="1">
    <citation type="journal article" date="2013" name="Genome Announc.">
        <title>Genome Sequence of Plesiomonas shigelloides Strain 302-73 (Serotype O1).</title>
        <authorList>
            <person name="Pique N."/>
            <person name="Aquilini E."/>
            <person name="Alioto T."/>
            <person name="Minana-Galbis D."/>
            <person name="Tomas J.M."/>
        </authorList>
    </citation>
    <scope>NUCLEOTIDE SEQUENCE [LARGE SCALE GENOMIC DNA]</scope>
    <source>
        <strain evidence="13 14">302-73</strain>
    </source>
</reference>
<dbReference type="GO" id="GO:0008682">
    <property type="term" value="F:3-demethoxyubiquinol 3-hydroxylase activity"/>
    <property type="evidence" value="ECO:0007669"/>
    <property type="project" value="TreeGrafter"/>
</dbReference>
<keyword evidence="14" id="KW-1185">Reference proteome</keyword>
<comment type="subunit">
    <text evidence="11">Component of the Ubi complex metabolon, which regroups five ubiquinone biosynthesis proteins (UbiE, UbiF, UbiG, UbiH and UbiI) and two accessory factors (UbiK and the lipid-binding protein UbiJ).</text>
</comment>
<dbReference type="GO" id="GO:0006744">
    <property type="term" value="P:ubiquinone biosynthetic process"/>
    <property type="evidence" value="ECO:0007669"/>
    <property type="project" value="UniProtKB-UniPathway"/>
</dbReference>